<dbReference type="GO" id="GO:0008198">
    <property type="term" value="F:ferrous iron binding"/>
    <property type="evidence" value="ECO:0007669"/>
    <property type="project" value="TreeGrafter"/>
</dbReference>
<dbReference type="InterPro" id="IPR005123">
    <property type="entry name" value="Oxoglu/Fe-dep_dioxygenase_dom"/>
</dbReference>
<keyword evidence="4" id="KW-0223">Dioxygenase</keyword>
<keyword evidence="2" id="KW-0479">Metal-binding</keyword>
<evidence type="ECO:0000256" key="3">
    <source>
        <dbReference type="ARBA" id="ARBA00022896"/>
    </source>
</evidence>
<comment type="cofactor">
    <cofactor evidence="1">
        <name>L-ascorbate</name>
        <dbReference type="ChEBI" id="CHEBI:38290"/>
    </cofactor>
</comment>
<dbReference type="AlphaFoldDB" id="A0AAV1TYD6"/>
<gene>
    <name evidence="8" type="ORF">PM001_LOCUS12410</name>
</gene>
<keyword evidence="6" id="KW-0408">Iron</keyword>
<feature type="domain" description="Fe2OG dioxygenase" evidence="7">
    <location>
        <begin position="148"/>
        <end position="250"/>
    </location>
</feature>
<dbReference type="GO" id="GO:0031418">
    <property type="term" value="F:L-ascorbic acid binding"/>
    <property type="evidence" value="ECO:0007669"/>
    <property type="project" value="UniProtKB-KW"/>
</dbReference>
<evidence type="ECO:0000256" key="5">
    <source>
        <dbReference type="ARBA" id="ARBA00023002"/>
    </source>
</evidence>
<dbReference type="SUPFAM" id="SSF51197">
    <property type="entry name" value="Clavaminate synthase-like"/>
    <property type="match status" value="1"/>
</dbReference>
<dbReference type="PROSITE" id="PS51471">
    <property type="entry name" value="FE2OG_OXY"/>
    <property type="match status" value="1"/>
</dbReference>
<dbReference type="Proteomes" id="UP001162060">
    <property type="component" value="Unassembled WGS sequence"/>
</dbReference>
<organism evidence="8 9">
    <name type="scientific">Peronospora matthiolae</name>
    <dbReference type="NCBI Taxonomy" id="2874970"/>
    <lineage>
        <taxon>Eukaryota</taxon>
        <taxon>Sar</taxon>
        <taxon>Stramenopiles</taxon>
        <taxon>Oomycota</taxon>
        <taxon>Peronosporomycetes</taxon>
        <taxon>Peronosporales</taxon>
        <taxon>Peronosporaceae</taxon>
        <taxon>Peronospora</taxon>
    </lineage>
</organism>
<evidence type="ECO:0000313" key="9">
    <source>
        <dbReference type="Proteomes" id="UP001162060"/>
    </source>
</evidence>
<evidence type="ECO:0000259" key="7">
    <source>
        <dbReference type="PROSITE" id="PS51471"/>
    </source>
</evidence>
<dbReference type="InterPro" id="IPR006620">
    <property type="entry name" value="Pro_4_hyd_alph"/>
</dbReference>
<protein>
    <recommendedName>
        <fullName evidence="7">Fe2OG dioxygenase domain-containing protein</fullName>
    </recommendedName>
</protein>
<comment type="caution">
    <text evidence="8">The sequence shown here is derived from an EMBL/GenBank/DDBJ whole genome shotgun (WGS) entry which is preliminary data.</text>
</comment>
<dbReference type="Gene3D" id="2.60.120.620">
    <property type="entry name" value="q2cbj1_9rhob like domain"/>
    <property type="match status" value="1"/>
</dbReference>
<evidence type="ECO:0000256" key="4">
    <source>
        <dbReference type="ARBA" id="ARBA00022964"/>
    </source>
</evidence>
<dbReference type="GO" id="GO:0071456">
    <property type="term" value="P:cellular response to hypoxia"/>
    <property type="evidence" value="ECO:0007669"/>
    <property type="project" value="TreeGrafter"/>
</dbReference>
<dbReference type="PANTHER" id="PTHR12907:SF26">
    <property type="entry name" value="HIF PROLYL HYDROXYLASE, ISOFORM C"/>
    <property type="match status" value="1"/>
</dbReference>
<dbReference type="Pfam" id="PF13640">
    <property type="entry name" value="2OG-FeII_Oxy_3"/>
    <property type="match status" value="1"/>
</dbReference>
<keyword evidence="3" id="KW-0847">Vitamin C</keyword>
<evidence type="ECO:0000256" key="2">
    <source>
        <dbReference type="ARBA" id="ARBA00022723"/>
    </source>
</evidence>
<dbReference type="EMBL" id="CAKLBY020000109">
    <property type="protein sequence ID" value="CAK7927260.1"/>
    <property type="molecule type" value="Genomic_DNA"/>
</dbReference>
<accession>A0AAV1TYD6</accession>
<sequence>MLLLQRRSRRPYSTFSSLQLRCPAELRANAQWNTSASSEVTERLMFDSYCVVPDALPVEYLTRLRHEMETLHKSGHLWPNATHILQKATQTNTSDTTTKTLLLEKRDIWEIELALLDQIRDTTAATPFLNDFDDQQVVSTKLRHVLPTWLGLSGQMIKGQYNAGQGACFPLHFDTYGDDGKCVTAVLYLNQGWEPQHGGELVLYPLVVPRSRVVVQPQLGTLVLFSSQQMLHRVIPAFQPRYALTTWLYHSPGPRFKAESDAFYRHCHHRSRAANAAAVERVSSDKENVLFRSMVTKLLRSAPFRRHLLKLMHEQEWTQSLRDSHVHTEAFGQYMATHEHELQVIEAATSQVLDTFRAKDGGKTSRLPRTKEELMHRVTDKDSQKFLQSLQLHWF</sequence>
<evidence type="ECO:0000256" key="1">
    <source>
        <dbReference type="ARBA" id="ARBA00001961"/>
    </source>
</evidence>
<dbReference type="SMART" id="SM00702">
    <property type="entry name" value="P4Hc"/>
    <property type="match status" value="1"/>
</dbReference>
<dbReference type="GO" id="GO:0031543">
    <property type="term" value="F:peptidyl-proline dioxygenase activity"/>
    <property type="evidence" value="ECO:0007669"/>
    <property type="project" value="TreeGrafter"/>
</dbReference>
<proteinExistence type="predicted"/>
<evidence type="ECO:0000313" key="8">
    <source>
        <dbReference type="EMBL" id="CAK7927260.1"/>
    </source>
</evidence>
<name>A0AAV1TYD6_9STRA</name>
<evidence type="ECO:0000256" key="6">
    <source>
        <dbReference type="ARBA" id="ARBA00023004"/>
    </source>
</evidence>
<dbReference type="InterPro" id="IPR051559">
    <property type="entry name" value="HIF_prolyl_hydroxylases"/>
</dbReference>
<dbReference type="InterPro" id="IPR044862">
    <property type="entry name" value="Pro_4_hyd_alph_FE2OG_OXY"/>
</dbReference>
<reference evidence="8" key="1">
    <citation type="submission" date="2024-01" db="EMBL/GenBank/DDBJ databases">
        <authorList>
            <person name="Webb A."/>
        </authorList>
    </citation>
    <scope>NUCLEOTIDE SEQUENCE</scope>
    <source>
        <strain evidence="8">Pm1</strain>
    </source>
</reference>
<keyword evidence="5" id="KW-0560">Oxidoreductase</keyword>
<dbReference type="PANTHER" id="PTHR12907">
    <property type="entry name" value="EGL NINE HOMOLOG-RELATED"/>
    <property type="match status" value="1"/>
</dbReference>